<feature type="transmembrane region" description="Helical" evidence="1">
    <location>
        <begin position="52"/>
        <end position="74"/>
    </location>
</feature>
<dbReference type="EMBL" id="MU864490">
    <property type="protein sequence ID" value="KAK4184406.1"/>
    <property type="molecule type" value="Genomic_DNA"/>
</dbReference>
<proteinExistence type="predicted"/>
<keyword evidence="3" id="KW-1185">Reference proteome</keyword>
<gene>
    <name evidence="2" type="ORF">QBC35DRAFT_535000</name>
</gene>
<reference evidence="2" key="1">
    <citation type="journal article" date="2023" name="Mol. Phylogenet. Evol.">
        <title>Genome-scale phylogeny and comparative genomics of the fungal order Sordariales.</title>
        <authorList>
            <person name="Hensen N."/>
            <person name="Bonometti L."/>
            <person name="Westerberg I."/>
            <person name="Brannstrom I.O."/>
            <person name="Guillou S."/>
            <person name="Cros-Aarteil S."/>
            <person name="Calhoun S."/>
            <person name="Haridas S."/>
            <person name="Kuo A."/>
            <person name="Mondo S."/>
            <person name="Pangilinan J."/>
            <person name="Riley R."/>
            <person name="LaButti K."/>
            <person name="Andreopoulos B."/>
            <person name="Lipzen A."/>
            <person name="Chen C."/>
            <person name="Yan M."/>
            <person name="Daum C."/>
            <person name="Ng V."/>
            <person name="Clum A."/>
            <person name="Steindorff A."/>
            <person name="Ohm R.A."/>
            <person name="Martin F."/>
            <person name="Silar P."/>
            <person name="Natvig D.O."/>
            <person name="Lalanne C."/>
            <person name="Gautier V."/>
            <person name="Ament-Velasquez S.L."/>
            <person name="Kruys A."/>
            <person name="Hutchinson M.I."/>
            <person name="Powell A.J."/>
            <person name="Barry K."/>
            <person name="Miller A.N."/>
            <person name="Grigoriev I.V."/>
            <person name="Debuchy R."/>
            <person name="Gladieux P."/>
            <person name="Hiltunen Thoren M."/>
            <person name="Johannesson H."/>
        </authorList>
    </citation>
    <scope>NUCLEOTIDE SEQUENCE</scope>
    <source>
        <strain evidence="2">PSN309</strain>
    </source>
</reference>
<name>A0AAN6WM83_9PEZI</name>
<evidence type="ECO:0000256" key="1">
    <source>
        <dbReference type="SAM" id="Phobius"/>
    </source>
</evidence>
<comment type="caution">
    <text evidence="2">The sequence shown here is derived from an EMBL/GenBank/DDBJ whole genome shotgun (WGS) entry which is preliminary data.</text>
</comment>
<keyword evidence="1" id="KW-1133">Transmembrane helix</keyword>
<keyword evidence="1" id="KW-0472">Membrane</keyword>
<keyword evidence="1" id="KW-0812">Transmembrane</keyword>
<accession>A0AAN6WM83</accession>
<dbReference type="AlphaFoldDB" id="A0AAN6WM83"/>
<evidence type="ECO:0000313" key="2">
    <source>
        <dbReference type="EMBL" id="KAK4184406.1"/>
    </source>
</evidence>
<evidence type="ECO:0000313" key="3">
    <source>
        <dbReference type="Proteomes" id="UP001302126"/>
    </source>
</evidence>
<protein>
    <submittedName>
        <fullName evidence="2">Uncharacterized protein</fullName>
    </submittedName>
</protein>
<reference evidence="2" key="2">
    <citation type="submission" date="2023-05" db="EMBL/GenBank/DDBJ databases">
        <authorList>
            <consortium name="Lawrence Berkeley National Laboratory"/>
            <person name="Steindorff A."/>
            <person name="Hensen N."/>
            <person name="Bonometti L."/>
            <person name="Westerberg I."/>
            <person name="Brannstrom I.O."/>
            <person name="Guillou S."/>
            <person name="Cros-Aarteil S."/>
            <person name="Calhoun S."/>
            <person name="Haridas S."/>
            <person name="Kuo A."/>
            <person name="Mondo S."/>
            <person name="Pangilinan J."/>
            <person name="Riley R."/>
            <person name="Labutti K."/>
            <person name="Andreopoulos B."/>
            <person name="Lipzen A."/>
            <person name="Chen C."/>
            <person name="Yanf M."/>
            <person name="Daum C."/>
            <person name="Ng V."/>
            <person name="Clum A."/>
            <person name="Ohm R."/>
            <person name="Martin F."/>
            <person name="Silar P."/>
            <person name="Natvig D."/>
            <person name="Lalanne C."/>
            <person name="Gautier V."/>
            <person name="Ament-Velasquez S.L."/>
            <person name="Kruys A."/>
            <person name="Hutchinson M.I."/>
            <person name="Powell A.J."/>
            <person name="Barry K."/>
            <person name="Miller A.N."/>
            <person name="Grigoriev I.V."/>
            <person name="Debuchy R."/>
            <person name="Gladieux P."/>
            <person name="Thoren M.H."/>
            <person name="Johannesson H."/>
        </authorList>
    </citation>
    <scope>NUCLEOTIDE SEQUENCE</scope>
    <source>
        <strain evidence="2">PSN309</strain>
    </source>
</reference>
<dbReference type="Proteomes" id="UP001302126">
    <property type="component" value="Unassembled WGS sequence"/>
</dbReference>
<sequence length="79" mass="8684">MLPSRVILDANWLAQQIFDLCDRAVRKGLAGTDVKDDNGNFFVFTDYQVRTIWAHSAIFVATIHVVAAAVTFTAQNGGN</sequence>
<organism evidence="2 3">
    <name type="scientific">Podospora australis</name>
    <dbReference type="NCBI Taxonomy" id="1536484"/>
    <lineage>
        <taxon>Eukaryota</taxon>
        <taxon>Fungi</taxon>
        <taxon>Dikarya</taxon>
        <taxon>Ascomycota</taxon>
        <taxon>Pezizomycotina</taxon>
        <taxon>Sordariomycetes</taxon>
        <taxon>Sordariomycetidae</taxon>
        <taxon>Sordariales</taxon>
        <taxon>Podosporaceae</taxon>
        <taxon>Podospora</taxon>
    </lineage>
</organism>